<evidence type="ECO:0000313" key="15">
    <source>
        <dbReference type="Ensembl" id="ENSNVIP00000013493.1"/>
    </source>
</evidence>
<dbReference type="Proteomes" id="UP000694425">
    <property type="component" value="Unplaced"/>
</dbReference>
<evidence type="ECO:0000256" key="13">
    <source>
        <dbReference type="RuleBase" id="RU363047"/>
    </source>
</evidence>
<dbReference type="FunFam" id="1.20.1070.10:FF:000005">
    <property type="entry name" value="Olfactory receptor"/>
    <property type="match status" value="1"/>
</dbReference>
<dbReference type="InterPro" id="IPR000276">
    <property type="entry name" value="GPCR_Rhodpsn"/>
</dbReference>
<evidence type="ECO:0000256" key="9">
    <source>
        <dbReference type="ARBA" id="ARBA00023136"/>
    </source>
</evidence>
<reference evidence="15" key="1">
    <citation type="submission" date="2025-08" db="UniProtKB">
        <authorList>
            <consortium name="Ensembl"/>
        </authorList>
    </citation>
    <scope>IDENTIFICATION</scope>
</reference>
<comment type="subcellular location">
    <subcellularLocation>
        <location evidence="2 13">Cell membrane</location>
        <topology evidence="2 13">Multi-pass membrane protein</topology>
    </subcellularLocation>
</comment>
<dbReference type="PANTHER" id="PTHR26453">
    <property type="entry name" value="OLFACTORY RECEPTOR"/>
    <property type="match status" value="1"/>
</dbReference>
<feature type="transmembrane region" description="Helical" evidence="13">
    <location>
        <begin position="185"/>
        <end position="203"/>
    </location>
</feature>
<feature type="transmembrane region" description="Helical" evidence="13">
    <location>
        <begin position="245"/>
        <end position="271"/>
    </location>
</feature>
<feature type="transmembrane region" description="Helical" evidence="13">
    <location>
        <begin position="70"/>
        <end position="95"/>
    </location>
</feature>
<feature type="transmembrane region" description="Helical" evidence="13">
    <location>
        <begin position="107"/>
        <end position="126"/>
    </location>
</feature>
<dbReference type="InterPro" id="IPR017452">
    <property type="entry name" value="GPCR_Rhodpsn_7TM"/>
</dbReference>
<dbReference type="GO" id="GO:0004930">
    <property type="term" value="F:G protein-coupled receptor activity"/>
    <property type="evidence" value="ECO:0007669"/>
    <property type="project" value="UniProtKB-KW"/>
</dbReference>
<dbReference type="InterPro" id="IPR000725">
    <property type="entry name" value="Olfact_rcpt"/>
</dbReference>
<evidence type="ECO:0000256" key="5">
    <source>
        <dbReference type="ARBA" id="ARBA00022692"/>
    </source>
</evidence>
<keyword evidence="9 13" id="KW-0472">Membrane</keyword>
<dbReference type="SUPFAM" id="SSF81321">
    <property type="entry name" value="Family A G protein-coupled receptor-like"/>
    <property type="match status" value="1"/>
</dbReference>
<keyword evidence="8 12" id="KW-0297">G-protein coupled receptor</keyword>
<keyword evidence="5 12" id="KW-0812">Transmembrane</keyword>
<evidence type="ECO:0000256" key="3">
    <source>
        <dbReference type="ARBA" id="ARBA00022475"/>
    </source>
</evidence>
<evidence type="ECO:0000256" key="11">
    <source>
        <dbReference type="ARBA" id="ARBA00023224"/>
    </source>
</evidence>
<evidence type="ECO:0000256" key="12">
    <source>
        <dbReference type="RuleBase" id="RU000688"/>
    </source>
</evidence>
<dbReference type="Pfam" id="PF13853">
    <property type="entry name" value="7tm_4"/>
    <property type="match status" value="1"/>
</dbReference>
<dbReference type="GO" id="GO:0004984">
    <property type="term" value="F:olfactory receptor activity"/>
    <property type="evidence" value="ECO:0007669"/>
    <property type="project" value="InterPro"/>
</dbReference>
<keyword evidence="6 13" id="KW-0552">Olfaction</keyword>
<feature type="transmembrane region" description="Helical" evidence="13">
    <location>
        <begin position="146"/>
        <end position="165"/>
    </location>
</feature>
<dbReference type="SMART" id="SM01381">
    <property type="entry name" value="7TM_GPCR_Srsx"/>
    <property type="match status" value="1"/>
</dbReference>
<accession>A0A8C7EPD0</accession>
<dbReference type="CDD" id="cd15947">
    <property type="entry name" value="7tmA_OR2B-like"/>
    <property type="match status" value="1"/>
</dbReference>
<dbReference type="AlphaFoldDB" id="A0A8C7EPD0"/>
<proteinExistence type="inferred from homology"/>
<sequence length="352" mass="39409">ESKNVEFRSHLRTMLKSIMCINYPLILKSHCRGCGISCSDRAEEEMETANDSTGGDFILVGFSEWPELELILSLFVLTFYTITLVGNVAIILLSILDTGLHTPMYFFLRNLSVLDLCFTTSIVPQMLVNMWGGNKKISYAGCMVQYWVALALGSTECVLLAVMAIDRYVAVCWPLRYASIMHPRLCHLLAAASWCSGFANSFLQSSMAMVLPRCGNRRVDHFFCELLIIVKLSCVDTGPTESKMFIARLIILGMPVSIILTTYLCIARAVVKMRSAEGRKKAFGTCASHLMVVSLFYGTIMFLYLQPKDNYSQDQSKALAVLYMILAPTLNPLIYTLRNKDVKKAVRSLGQF</sequence>
<comment type="similarity">
    <text evidence="12">Belongs to the G-protein coupled receptor 1 family.</text>
</comment>
<dbReference type="PRINTS" id="PR00245">
    <property type="entry name" value="OLFACTORYR"/>
</dbReference>
<keyword evidence="16" id="KW-1185">Reference proteome</keyword>
<dbReference type="GeneTree" id="ENSGT01150000286947"/>
<evidence type="ECO:0000313" key="16">
    <source>
        <dbReference type="Proteomes" id="UP000694425"/>
    </source>
</evidence>
<keyword evidence="3 13" id="KW-1003">Cell membrane</keyword>
<dbReference type="PROSITE" id="PS00237">
    <property type="entry name" value="G_PROTEIN_RECEP_F1_1"/>
    <property type="match status" value="1"/>
</dbReference>
<name>A0A8C7EPD0_NEOVI</name>
<evidence type="ECO:0000256" key="10">
    <source>
        <dbReference type="ARBA" id="ARBA00023170"/>
    </source>
</evidence>
<evidence type="ECO:0000256" key="4">
    <source>
        <dbReference type="ARBA" id="ARBA00022606"/>
    </source>
</evidence>
<reference evidence="15" key="2">
    <citation type="submission" date="2025-09" db="UniProtKB">
        <authorList>
            <consortium name="Ensembl"/>
        </authorList>
    </citation>
    <scope>IDENTIFICATION</scope>
</reference>
<evidence type="ECO:0000259" key="14">
    <source>
        <dbReference type="PROSITE" id="PS50262"/>
    </source>
</evidence>
<dbReference type="PROSITE" id="PS50262">
    <property type="entry name" value="G_PROTEIN_RECEP_F1_2"/>
    <property type="match status" value="1"/>
</dbReference>
<keyword evidence="7 13" id="KW-1133">Transmembrane helix</keyword>
<keyword evidence="4 13" id="KW-0716">Sensory transduction</keyword>
<dbReference type="PRINTS" id="PR00237">
    <property type="entry name" value="GPCRRHODOPSN"/>
</dbReference>
<feature type="transmembrane region" description="Helical" evidence="13">
    <location>
        <begin position="318"/>
        <end position="337"/>
    </location>
</feature>
<feature type="domain" description="G-protein coupled receptors family 1 profile" evidence="14">
    <location>
        <begin position="86"/>
        <end position="335"/>
    </location>
</feature>
<evidence type="ECO:0000256" key="6">
    <source>
        <dbReference type="ARBA" id="ARBA00022725"/>
    </source>
</evidence>
<protein>
    <recommendedName>
        <fullName evidence="13">Olfactory receptor</fullName>
    </recommendedName>
</protein>
<keyword evidence="11 12" id="KW-0807">Transducer</keyword>
<feature type="transmembrane region" description="Helical" evidence="13">
    <location>
        <begin position="283"/>
        <end position="306"/>
    </location>
</feature>
<evidence type="ECO:0000256" key="1">
    <source>
        <dbReference type="ARBA" id="ARBA00003929"/>
    </source>
</evidence>
<dbReference type="Gene3D" id="1.20.1070.10">
    <property type="entry name" value="Rhodopsin 7-helix transmembrane proteins"/>
    <property type="match status" value="1"/>
</dbReference>
<evidence type="ECO:0000256" key="7">
    <source>
        <dbReference type="ARBA" id="ARBA00022989"/>
    </source>
</evidence>
<organism evidence="15 16">
    <name type="scientific">Neovison vison</name>
    <name type="common">American mink</name>
    <name type="synonym">Mustela vison</name>
    <dbReference type="NCBI Taxonomy" id="452646"/>
    <lineage>
        <taxon>Eukaryota</taxon>
        <taxon>Metazoa</taxon>
        <taxon>Chordata</taxon>
        <taxon>Craniata</taxon>
        <taxon>Vertebrata</taxon>
        <taxon>Euteleostomi</taxon>
        <taxon>Mammalia</taxon>
        <taxon>Eutheria</taxon>
        <taxon>Laurasiatheria</taxon>
        <taxon>Carnivora</taxon>
        <taxon>Caniformia</taxon>
        <taxon>Musteloidea</taxon>
        <taxon>Mustelidae</taxon>
        <taxon>Mustelinae</taxon>
        <taxon>Neogale</taxon>
    </lineage>
</organism>
<dbReference type="Ensembl" id="ENSNVIT00000015774.1">
    <property type="protein sequence ID" value="ENSNVIP00000013493.1"/>
    <property type="gene ID" value="ENSNVIG00000010627.1"/>
</dbReference>
<dbReference type="GO" id="GO:0005886">
    <property type="term" value="C:plasma membrane"/>
    <property type="evidence" value="ECO:0007669"/>
    <property type="project" value="UniProtKB-SubCell"/>
</dbReference>
<keyword evidence="10 12" id="KW-0675">Receptor</keyword>
<evidence type="ECO:0000256" key="8">
    <source>
        <dbReference type="ARBA" id="ARBA00023040"/>
    </source>
</evidence>
<evidence type="ECO:0000256" key="2">
    <source>
        <dbReference type="ARBA" id="ARBA00004651"/>
    </source>
</evidence>
<comment type="function">
    <text evidence="1">Putative odorant or sperm cell receptor.</text>
</comment>